<dbReference type="Proteomes" id="UP000662200">
    <property type="component" value="Unassembled WGS sequence"/>
</dbReference>
<gene>
    <name evidence="5" type="ORF">GCM10010124_23340</name>
</gene>
<sequence>MTGRVLLSPPDIGALEEEYVLRALRSGWPAPGGPEVALFEAELAAAVGVPHAVAVSSGTAALHLILRAAGVGPGDEVAVPTLTFAATVNAVRYVGATPVLVDVDPGDGTLDVDLLGAALAARPALRAVLPVDLFGRCADHARVASLCARYGVAHLVDAAESLGARRDGVPAGTAGRAAALSFNGNKILTTSGGGAVVSGDAALAERCRHLANQARLPGAEYAHDEVGYNYRLSALLAALGRAQLRRLPALLERRRTVRARYVAAFAGRPGVRLPGAGDPDANCWLTPLAVDPAAAGWSAGELGAALALADVETRPMWRPMHRQPAFADCPAHLSGAADALHRDGLVLPNGSATDDAAFGRLFDRLHDFLDRRGAPAGRAAAGR</sequence>
<comment type="similarity">
    <text evidence="4">Belongs to the DegT/DnrJ/EryC1 family.</text>
</comment>
<evidence type="ECO:0000313" key="6">
    <source>
        <dbReference type="Proteomes" id="UP000662200"/>
    </source>
</evidence>
<dbReference type="GO" id="GO:0008483">
    <property type="term" value="F:transaminase activity"/>
    <property type="evidence" value="ECO:0007669"/>
    <property type="project" value="UniProtKB-KW"/>
</dbReference>
<comment type="cofactor">
    <cofactor evidence="1">
        <name>pyridoxal 5'-phosphate</name>
        <dbReference type="ChEBI" id="CHEBI:597326"/>
    </cofactor>
</comment>
<protein>
    <submittedName>
        <fullName evidence="5">Aminotransferase DegT</fullName>
    </submittedName>
</protein>
<dbReference type="RefSeq" id="WP_189114293.1">
    <property type="nucleotide sequence ID" value="NZ_BMQC01000007.1"/>
</dbReference>
<dbReference type="Gene3D" id="3.40.640.10">
    <property type="entry name" value="Type I PLP-dependent aspartate aminotransferase-like (Major domain)"/>
    <property type="match status" value="1"/>
</dbReference>
<accession>A0A8J3BUM9</accession>
<dbReference type="InterPro" id="IPR015422">
    <property type="entry name" value="PyrdxlP-dep_Trfase_small"/>
</dbReference>
<comment type="caution">
    <text evidence="5">The sequence shown here is derived from an EMBL/GenBank/DDBJ whole genome shotgun (WGS) entry which is preliminary data.</text>
</comment>
<evidence type="ECO:0000313" key="5">
    <source>
        <dbReference type="EMBL" id="GGK29930.1"/>
    </source>
</evidence>
<dbReference type="InterPro" id="IPR015421">
    <property type="entry name" value="PyrdxlP-dep_Trfase_major"/>
</dbReference>
<dbReference type="PANTHER" id="PTHR30244:SF34">
    <property type="entry name" value="DTDP-4-AMINO-4,6-DIDEOXYGALACTOSE TRANSAMINASE"/>
    <property type="match status" value="1"/>
</dbReference>
<dbReference type="GO" id="GO:0030170">
    <property type="term" value="F:pyridoxal phosphate binding"/>
    <property type="evidence" value="ECO:0007669"/>
    <property type="project" value="TreeGrafter"/>
</dbReference>
<dbReference type="CDD" id="cd00616">
    <property type="entry name" value="AHBA_syn"/>
    <property type="match status" value="1"/>
</dbReference>
<dbReference type="PANTHER" id="PTHR30244">
    <property type="entry name" value="TRANSAMINASE"/>
    <property type="match status" value="1"/>
</dbReference>
<keyword evidence="5" id="KW-0808">Transferase</keyword>
<evidence type="ECO:0000256" key="4">
    <source>
        <dbReference type="RuleBase" id="RU004508"/>
    </source>
</evidence>
<feature type="active site" description="Proton acceptor" evidence="2">
    <location>
        <position position="186"/>
    </location>
</feature>
<dbReference type="EMBL" id="BMQC01000007">
    <property type="protein sequence ID" value="GGK29930.1"/>
    <property type="molecule type" value="Genomic_DNA"/>
</dbReference>
<dbReference type="Gene3D" id="3.90.1150.10">
    <property type="entry name" value="Aspartate Aminotransferase, domain 1"/>
    <property type="match status" value="1"/>
</dbReference>
<feature type="modified residue" description="N6-(pyridoxal phosphate)lysine" evidence="3">
    <location>
        <position position="186"/>
    </location>
</feature>
<organism evidence="5 6">
    <name type="scientific">Pilimelia terevasa</name>
    <dbReference type="NCBI Taxonomy" id="53372"/>
    <lineage>
        <taxon>Bacteria</taxon>
        <taxon>Bacillati</taxon>
        <taxon>Actinomycetota</taxon>
        <taxon>Actinomycetes</taxon>
        <taxon>Micromonosporales</taxon>
        <taxon>Micromonosporaceae</taxon>
        <taxon>Pilimelia</taxon>
    </lineage>
</organism>
<dbReference type="InterPro" id="IPR000653">
    <property type="entry name" value="DegT/StrS_aminotransferase"/>
</dbReference>
<keyword evidence="6" id="KW-1185">Reference proteome</keyword>
<evidence type="ECO:0000256" key="1">
    <source>
        <dbReference type="ARBA" id="ARBA00001933"/>
    </source>
</evidence>
<keyword evidence="5" id="KW-0032">Aminotransferase</keyword>
<dbReference type="SUPFAM" id="SSF53383">
    <property type="entry name" value="PLP-dependent transferases"/>
    <property type="match status" value="1"/>
</dbReference>
<reference evidence="5" key="1">
    <citation type="journal article" date="2014" name="Int. J. Syst. Evol. Microbiol.">
        <title>Complete genome sequence of Corynebacterium casei LMG S-19264T (=DSM 44701T), isolated from a smear-ripened cheese.</title>
        <authorList>
            <consortium name="US DOE Joint Genome Institute (JGI-PGF)"/>
            <person name="Walter F."/>
            <person name="Albersmeier A."/>
            <person name="Kalinowski J."/>
            <person name="Ruckert C."/>
        </authorList>
    </citation>
    <scope>NUCLEOTIDE SEQUENCE</scope>
    <source>
        <strain evidence="5">JCM 3091</strain>
    </source>
</reference>
<evidence type="ECO:0000256" key="2">
    <source>
        <dbReference type="PIRSR" id="PIRSR000390-1"/>
    </source>
</evidence>
<reference evidence="5" key="2">
    <citation type="submission" date="2020-09" db="EMBL/GenBank/DDBJ databases">
        <authorList>
            <person name="Sun Q."/>
            <person name="Ohkuma M."/>
        </authorList>
    </citation>
    <scope>NUCLEOTIDE SEQUENCE</scope>
    <source>
        <strain evidence="5">JCM 3091</strain>
    </source>
</reference>
<keyword evidence="3 4" id="KW-0663">Pyridoxal phosphate</keyword>
<dbReference type="InterPro" id="IPR015424">
    <property type="entry name" value="PyrdxlP-dep_Trfase"/>
</dbReference>
<dbReference type="Pfam" id="PF01041">
    <property type="entry name" value="DegT_DnrJ_EryC1"/>
    <property type="match status" value="1"/>
</dbReference>
<dbReference type="GO" id="GO:0000271">
    <property type="term" value="P:polysaccharide biosynthetic process"/>
    <property type="evidence" value="ECO:0007669"/>
    <property type="project" value="TreeGrafter"/>
</dbReference>
<dbReference type="PIRSF" id="PIRSF000390">
    <property type="entry name" value="PLP_StrS"/>
    <property type="match status" value="1"/>
</dbReference>
<dbReference type="AlphaFoldDB" id="A0A8J3BUM9"/>
<name>A0A8J3BUM9_9ACTN</name>
<proteinExistence type="inferred from homology"/>
<evidence type="ECO:0000256" key="3">
    <source>
        <dbReference type="PIRSR" id="PIRSR000390-2"/>
    </source>
</evidence>